<dbReference type="PIRSF" id="PIRSF001332">
    <property type="entry name" value="Acetolac_decarb"/>
    <property type="match status" value="1"/>
</dbReference>
<evidence type="ECO:0000313" key="11">
    <source>
        <dbReference type="EMBL" id="ABA89696.2"/>
    </source>
</evidence>
<evidence type="ECO:0000313" key="12">
    <source>
        <dbReference type="Proteomes" id="UP000002534"/>
    </source>
</evidence>
<dbReference type="GO" id="GO:0047605">
    <property type="term" value="F:acetolactate decarboxylase activity"/>
    <property type="evidence" value="ECO:0007669"/>
    <property type="project" value="UniProtKB-UniRule"/>
</dbReference>
<dbReference type="HOGENOM" id="CLU_072561_0_0_7"/>
<evidence type="ECO:0000256" key="7">
    <source>
        <dbReference type="ARBA" id="ARBA00023061"/>
    </source>
</evidence>
<dbReference type="KEGG" id="pca:Pcar_2457"/>
<reference evidence="12" key="1">
    <citation type="submission" date="2005-10" db="EMBL/GenBank/DDBJ databases">
        <title>Complete sequence of Pelobacter carbinolicus DSM 2380.</title>
        <authorList>
            <person name="Copeland A."/>
            <person name="Lucas S."/>
            <person name="Lapidus A."/>
            <person name="Barry K."/>
            <person name="Detter J.C."/>
            <person name="Glavina T."/>
            <person name="Hammon N."/>
            <person name="Israni S."/>
            <person name="Pitluck S."/>
            <person name="Chertkov O."/>
            <person name="Schmutz J."/>
            <person name="Larimer F."/>
            <person name="Land M."/>
            <person name="Kyrpides N."/>
            <person name="Ivanova N."/>
            <person name="Richardson P."/>
        </authorList>
    </citation>
    <scope>NUCLEOTIDE SEQUENCE [LARGE SCALE GENOMIC DNA]</scope>
    <source>
        <strain evidence="12">DSM 2380 / NBRC 103641 / GraBd1</strain>
    </source>
</reference>
<name>Q3A1R1_SYNC1</name>
<accession>Q3A1R1</accession>
<evidence type="ECO:0000256" key="2">
    <source>
        <dbReference type="ARBA" id="ARBA00005170"/>
    </source>
</evidence>
<sequence length="256" mass="28477">MMKKLVLSCMSLLMFCSPVWAGRDTLVQVSTIDALLGGLYDGTLSIEELRRDGDFGIGTFDRLNGEMMLVDGVVYRIRSDGGVDVVSGTETTPFAAVTFFDAELQRQIPANTDFKGFQQWLDDLLPNPNLFYAIRIEGRFRFMKTRSVPAQTKPYPALAEVARHQPEFEFKDVEGVIVGYRSPAFVKGIGVPGYHLHFLTSDHRAGGHILAFTVQQASVRTDQTNEILLRLPDSSAFSGADLGKDRSVELKQVEQH</sequence>
<dbReference type="PANTHER" id="PTHR35524:SF1">
    <property type="entry name" value="ALPHA-ACETOLACTATE DECARBOXYLASE"/>
    <property type="match status" value="1"/>
</dbReference>
<gene>
    <name evidence="11" type="primary">alsD</name>
    <name evidence="11" type="ordered locus">Pcar_2457</name>
</gene>
<dbReference type="EMBL" id="CP000142">
    <property type="protein sequence ID" value="ABA89696.2"/>
    <property type="molecule type" value="Genomic_DNA"/>
</dbReference>
<keyword evidence="12" id="KW-1185">Reference proteome</keyword>
<dbReference type="SUPFAM" id="SSF117856">
    <property type="entry name" value="AF0104/ALDC/Ptd012-like"/>
    <property type="match status" value="1"/>
</dbReference>
<reference evidence="11 12" key="2">
    <citation type="journal article" date="2012" name="BMC Genomics">
        <title>The genome of Pelobacter carbinolicus reveals surprising metabolic capabilities and physiological features.</title>
        <authorList>
            <person name="Aklujkar M."/>
            <person name="Haveman S.A."/>
            <person name="Didonato R.Jr."/>
            <person name="Chertkov O."/>
            <person name="Han C.S."/>
            <person name="Land M.L."/>
            <person name="Brown P."/>
            <person name="Lovley D.R."/>
        </authorList>
    </citation>
    <scope>NUCLEOTIDE SEQUENCE [LARGE SCALE GENOMIC DNA]</scope>
    <source>
        <strain evidence="12">DSM 2380 / NBRC 103641 / GraBd1</strain>
    </source>
</reference>
<dbReference type="Pfam" id="PF03306">
    <property type="entry name" value="AAL_decarboxy"/>
    <property type="match status" value="1"/>
</dbReference>
<dbReference type="PANTHER" id="PTHR35524">
    <property type="entry name" value="ALPHA-ACETOLACTATE DECARBOXYLASE"/>
    <property type="match status" value="1"/>
</dbReference>
<dbReference type="Gene3D" id="3.30.1330.80">
    <property type="entry name" value="Hypothetical protein, similar to alpha- acetolactate decarboxylase, domain 2"/>
    <property type="match status" value="2"/>
</dbReference>
<dbReference type="EC" id="4.1.1.5" evidence="4 9"/>
<dbReference type="eggNOG" id="COG3527">
    <property type="taxonomic scope" value="Bacteria"/>
</dbReference>
<evidence type="ECO:0000256" key="5">
    <source>
        <dbReference type="ARBA" id="ARBA00020164"/>
    </source>
</evidence>
<organism evidence="11 12">
    <name type="scientific">Syntrophotalea carbinolica (strain DSM 2380 / NBRC 103641 / GraBd1)</name>
    <name type="common">Pelobacter carbinolicus</name>
    <dbReference type="NCBI Taxonomy" id="338963"/>
    <lineage>
        <taxon>Bacteria</taxon>
        <taxon>Pseudomonadati</taxon>
        <taxon>Thermodesulfobacteriota</taxon>
        <taxon>Desulfuromonadia</taxon>
        <taxon>Desulfuromonadales</taxon>
        <taxon>Syntrophotaleaceae</taxon>
        <taxon>Syntrophotalea</taxon>
    </lineage>
</organism>
<dbReference type="STRING" id="338963.Pcar_2457"/>
<dbReference type="GO" id="GO:0045151">
    <property type="term" value="P:acetoin biosynthetic process"/>
    <property type="evidence" value="ECO:0007669"/>
    <property type="project" value="UniProtKB-UniRule"/>
</dbReference>
<dbReference type="InterPro" id="IPR005128">
    <property type="entry name" value="Acetolactate_a_deCO2ase"/>
</dbReference>
<comment type="catalytic activity">
    <reaction evidence="1 9">
        <text>(2S)-2-acetolactate + H(+) = (R)-acetoin + CO2</text>
        <dbReference type="Rhea" id="RHEA:21580"/>
        <dbReference type="ChEBI" id="CHEBI:15378"/>
        <dbReference type="ChEBI" id="CHEBI:15686"/>
        <dbReference type="ChEBI" id="CHEBI:16526"/>
        <dbReference type="ChEBI" id="CHEBI:58476"/>
        <dbReference type="EC" id="4.1.1.5"/>
    </reaction>
</comment>
<evidence type="ECO:0000256" key="3">
    <source>
        <dbReference type="ARBA" id="ARBA00007106"/>
    </source>
</evidence>
<evidence type="ECO:0000256" key="4">
    <source>
        <dbReference type="ARBA" id="ARBA00013204"/>
    </source>
</evidence>
<dbReference type="NCBIfam" id="TIGR01252">
    <property type="entry name" value="acetolac_decarb"/>
    <property type="match status" value="1"/>
</dbReference>
<proteinExistence type="inferred from homology"/>
<protein>
    <recommendedName>
        <fullName evidence="5 9">Alpha-acetolactate decarboxylase</fullName>
        <ecNumber evidence="4 9">4.1.1.5</ecNumber>
    </recommendedName>
</protein>
<dbReference type="UniPathway" id="UPA00626">
    <property type="reaction ID" value="UER00678"/>
</dbReference>
<evidence type="ECO:0000256" key="10">
    <source>
        <dbReference type="SAM" id="SignalP"/>
    </source>
</evidence>
<comment type="similarity">
    <text evidence="3 9">Belongs to the alpha-acetolactate decarboxylase family.</text>
</comment>
<dbReference type="Proteomes" id="UP000002534">
    <property type="component" value="Chromosome"/>
</dbReference>
<feature type="chain" id="PRO_5004223683" description="Alpha-acetolactate decarboxylase" evidence="10">
    <location>
        <begin position="22"/>
        <end position="256"/>
    </location>
</feature>
<evidence type="ECO:0000256" key="6">
    <source>
        <dbReference type="ARBA" id="ARBA00022793"/>
    </source>
</evidence>
<keyword evidence="10" id="KW-0732">Signal</keyword>
<feature type="signal peptide" evidence="10">
    <location>
        <begin position="1"/>
        <end position="21"/>
    </location>
</feature>
<keyword evidence="8 9" id="KW-0456">Lyase</keyword>
<evidence type="ECO:0000256" key="1">
    <source>
        <dbReference type="ARBA" id="ARBA00001784"/>
    </source>
</evidence>
<evidence type="ECO:0000256" key="9">
    <source>
        <dbReference type="PIRNR" id="PIRNR001332"/>
    </source>
</evidence>
<evidence type="ECO:0000256" key="8">
    <source>
        <dbReference type="ARBA" id="ARBA00023239"/>
    </source>
</evidence>
<keyword evidence="6 9" id="KW-0210">Decarboxylase</keyword>
<dbReference type="OrthoDB" id="8612680at2"/>
<comment type="pathway">
    <text evidence="2 9">Polyol metabolism; (R,R)-butane-2,3-diol biosynthesis; (R,R)-butane-2,3-diol from pyruvate: step 2/3.</text>
</comment>
<keyword evidence="7 9" id="KW-0005">Acetoin biosynthesis</keyword>
<dbReference type="AlphaFoldDB" id="Q3A1R1"/>
<dbReference type="CDD" id="cd17299">
    <property type="entry name" value="acetolactate_decarboxylase"/>
    <property type="match status" value="1"/>
</dbReference>